<feature type="chain" id="PRO_5039475382" description="Bacterial spore germination immunoglobulin-like domain-containing protein" evidence="2">
    <location>
        <begin position="19"/>
        <end position="182"/>
    </location>
</feature>
<evidence type="ECO:0000313" key="5">
    <source>
        <dbReference type="Proteomes" id="UP000432715"/>
    </source>
</evidence>
<feature type="signal peptide" evidence="2">
    <location>
        <begin position="1"/>
        <end position="18"/>
    </location>
</feature>
<feature type="compositionally biased region" description="Acidic residues" evidence="1">
    <location>
        <begin position="29"/>
        <end position="39"/>
    </location>
</feature>
<evidence type="ECO:0000256" key="1">
    <source>
        <dbReference type="SAM" id="MobiDB-lite"/>
    </source>
</evidence>
<feature type="compositionally biased region" description="Acidic residues" evidence="1">
    <location>
        <begin position="56"/>
        <end position="68"/>
    </location>
</feature>
<dbReference type="AlphaFoldDB" id="A0A6I0F1E6"/>
<accession>A0A6I0F1E6</accession>
<dbReference type="RefSeq" id="WP_151862305.1">
    <property type="nucleotide sequence ID" value="NZ_WBZC01000077.1"/>
</dbReference>
<reference evidence="4 5" key="1">
    <citation type="submission" date="2019-10" db="EMBL/GenBank/DDBJ databases">
        <title>Alkaliphilus serpentinus sp. nov. and Alkaliphilus pronyensis sp. nov., two novel anaerobic alkaliphilic species isolated from the serpentinized-hosted hydrothermal field of the Prony Bay (New Caledonia).</title>
        <authorList>
            <person name="Postec A."/>
        </authorList>
    </citation>
    <scope>NUCLEOTIDE SEQUENCE [LARGE SCALE GENOMIC DNA]</scope>
    <source>
        <strain evidence="4 5">LacV</strain>
    </source>
</reference>
<feature type="region of interest" description="Disordered" evidence="1">
    <location>
        <begin position="28"/>
        <end position="73"/>
    </location>
</feature>
<sequence>MKKTIFLMAMIISISVYTACTQDFTIPDENNESNNEEINNETHNNQQNSEYTNIDANDDSENNVEDDPSDGKVDSRKIVIENDVFRIYQPAPNAEVKEKIVVKGLARIFEGTVLYEFEDGHNILDKGFTTATEGAPGWGEFEIVIQLDKEVANDSGSVILYEESAKDGSRRNELIIPVKIIQ</sequence>
<dbReference type="Proteomes" id="UP000432715">
    <property type="component" value="Unassembled WGS sequence"/>
</dbReference>
<dbReference type="OrthoDB" id="2067368at2"/>
<name>A0A6I0F1E6_9FIRM</name>
<feature type="compositionally biased region" description="Low complexity" evidence="1">
    <location>
        <begin position="40"/>
        <end position="50"/>
    </location>
</feature>
<comment type="caution">
    <text evidence="4">The sequence shown here is derived from an EMBL/GenBank/DDBJ whole genome shotgun (WGS) entry which is preliminary data.</text>
</comment>
<dbReference type="Pfam" id="PF10648">
    <property type="entry name" value="Gmad2"/>
    <property type="match status" value="1"/>
</dbReference>
<feature type="domain" description="Bacterial spore germination immunoglobulin-like" evidence="3">
    <location>
        <begin position="86"/>
        <end position="169"/>
    </location>
</feature>
<dbReference type="EMBL" id="WBZC01000077">
    <property type="protein sequence ID" value="KAB3529887.1"/>
    <property type="molecule type" value="Genomic_DNA"/>
</dbReference>
<protein>
    <recommendedName>
        <fullName evidence="3">Bacterial spore germination immunoglobulin-like domain-containing protein</fullName>
    </recommendedName>
</protein>
<proteinExistence type="predicted"/>
<keyword evidence="5" id="KW-1185">Reference proteome</keyword>
<evidence type="ECO:0000259" key="3">
    <source>
        <dbReference type="Pfam" id="PF10648"/>
    </source>
</evidence>
<dbReference type="InterPro" id="IPR018911">
    <property type="entry name" value="Gmad2_Ig-like_dom"/>
</dbReference>
<evidence type="ECO:0000256" key="2">
    <source>
        <dbReference type="SAM" id="SignalP"/>
    </source>
</evidence>
<evidence type="ECO:0000313" key="4">
    <source>
        <dbReference type="EMBL" id="KAB3529887.1"/>
    </source>
</evidence>
<organism evidence="4 5">
    <name type="scientific">Alkaliphilus pronyensis</name>
    <dbReference type="NCBI Taxonomy" id="1482732"/>
    <lineage>
        <taxon>Bacteria</taxon>
        <taxon>Bacillati</taxon>
        <taxon>Bacillota</taxon>
        <taxon>Clostridia</taxon>
        <taxon>Peptostreptococcales</taxon>
        <taxon>Natronincolaceae</taxon>
        <taxon>Alkaliphilus</taxon>
    </lineage>
</organism>
<gene>
    <name evidence="4" type="ORF">F8154_14350</name>
</gene>
<keyword evidence="2" id="KW-0732">Signal</keyword>